<evidence type="ECO:0000313" key="2">
    <source>
        <dbReference type="Proteomes" id="UP001153148"/>
    </source>
</evidence>
<feature type="non-terminal residue" evidence="1">
    <location>
        <position position="47"/>
    </location>
</feature>
<evidence type="ECO:0000313" key="1">
    <source>
        <dbReference type="EMBL" id="CAG2059144.1"/>
    </source>
</evidence>
<accession>A0ABN7NTN0</accession>
<sequence length="47" mass="5769">MALNLRELRPNLEIVYELRPNLEIVYEVRPGFSRDTYELRPTHLRER</sequence>
<reference evidence="1" key="1">
    <citation type="submission" date="2021-03" db="EMBL/GenBank/DDBJ databases">
        <authorList>
            <person name="Tran Van P."/>
        </authorList>
    </citation>
    <scope>NUCLEOTIDE SEQUENCE</scope>
</reference>
<dbReference type="Proteomes" id="UP001153148">
    <property type="component" value="Unassembled WGS sequence"/>
</dbReference>
<protein>
    <submittedName>
        <fullName evidence="1">Uncharacterized protein</fullName>
    </submittedName>
</protein>
<keyword evidence="2" id="KW-1185">Reference proteome</keyword>
<proteinExistence type="predicted"/>
<organism evidence="1 2">
    <name type="scientific">Timema podura</name>
    <name type="common">Walking stick</name>
    <dbReference type="NCBI Taxonomy" id="61482"/>
    <lineage>
        <taxon>Eukaryota</taxon>
        <taxon>Metazoa</taxon>
        <taxon>Ecdysozoa</taxon>
        <taxon>Arthropoda</taxon>
        <taxon>Hexapoda</taxon>
        <taxon>Insecta</taxon>
        <taxon>Pterygota</taxon>
        <taxon>Neoptera</taxon>
        <taxon>Polyneoptera</taxon>
        <taxon>Phasmatodea</taxon>
        <taxon>Timematodea</taxon>
        <taxon>Timematoidea</taxon>
        <taxon>Timematidae</taxon>
        <taxon>Timema</taxon>
    </lineage>
</organism>
<gene>
    <name evidence="1" type="ORF">TPAB3V08_LOCUS6110</name>
</gene>
<dbReference type="EMBL" id="CAJPIN010008800">
    <property type="protein sequence ID" value="CAG2059144.1"/>
    <property type="molecule type" value="Genomic_DNA"/>
</dbReference>
<name>A0ABN7NTN0_TIMPD</name>
<comment type="caution">
    <text evidence="1">The sequence shown here is derived from an EMBL/GenBank/DDBJ whole genome shotgun (WGS) entry which is preliminary data.</text>
</comment>